<dbReference type="SMART" id="SM00060">
    <property type="entry name" value="FN3"/>
    <property type="match status" value="2"/>
</dbReference>
<sequence length="467" mass="47181">MRPLLAPLWDDLSGLGGTAAYATTGTAPNRVFTFEWRNFLWDFDATAPSVSFQVKLYEGSNNIEYIYRPEGGVLSVPSASIGLGGTGSGAGSFLALNNASAAPSASSTADPRNIATVPASGQIYRFVPPTVICGTPRNVVVSSISNTSATVSFVGGLGNNSYTVTYTPMGGTATTVTPAPTSSPFIVSGLTPGTAHTLTIQPVCASGTLGNVLTTTFTTSAIAAPLNDDPCAATVLPAPSTAGAPVSATNVGATTTIGSVASGYTNPPPMGCGVAVNPKDVWFRFTTNFTGAGSTSVGIITTGSAAGSVRVFSAASCSSGFKQVACKGGETNNSPAGSLNVTGLTPNTVYYIAVAPYATSDVQGPFTIGLSSTVLGTQQQLAKGEVTVFPNPTSTGQLTVRVSGANALITAQATLLNTLGQTVAERTLAVRGGMAEQSFNTAALAKGIYLLRLQAGNQTVVRKVVVD</sequence>
<name>A0ABY4G8E4_9BACT</name>
<dbReference type="InterPro" id="IPR036116">
    <property type="entry name" value="FN3_sf"/>
</dbReference>
<evidence type="ECO:0000313" key="2">
    <source>
        <dbReference type="EMBL" id="UOQ67153.1"/>
    </source>
</evidence>
<reference evidence="2" key="1">
    <citation type="submission" date="2022-04" db="EMBL/GenBank/DDBJ databases">
        <title>Hymenobacter sp. isolated from the air.</title>
        <authorList>
            <person name="Won M."/>
            <person name="Lee C.-M."/>
            <person name="Woen H.-Y."/>
            <person name="Kwon S.-W."/>
        </authorList>
    </citation>
    <scope>NUCLEOTIDE SEQUENCE</scope>
    <source>
        <strain evidence="2">5420S-77</strain>
    </source>
</reference>
<evidence type="ECO:0000259" key="1">
    <source>
        <dbReference type="PROSITE" id="PS50853"/>
    </source>
</evidence>
<dbReference type="InterPro" id="IPR013783">
    <property type="entry name" value="Ig-like_fold"/>
</dbReference>
<dbReference type="InterPro" id="IPR026444">
    <property type="entry name" value="Secre_tail"/>
</dbReference>
<dbReference type="Pfam" id="PF00041">
    <property type="entry name" value="fn3"/>
    <property type="match status" value="1"/>
</dbReference>
<dbReference type="InterPro" id="IPR003961">
    <property type="entry name" value="FN3_dom"/>
</dbReference>
<protein>
    <submittedName>
        <fullName evidence="2">T9SS type A sorting domain-containing protein</fullName>
    </submittedName>
</protein>
<dbReference type="NCBIfam" id="TIGR04183">
    <property type="entry name" value="Por_Secre_tail"/>
    <property type="match status" value="1"/>
</dbReference>
<organism evidence="2 3">
    <name type="scientific">Hymenobacter volaticus</name>
    <dbReference type="NCBI Taxonomy" id="2932254"/>
    <lineage>
        <taxon>Bacteria</taxon>
        <taxon>Pseudomonadati</taxon>
        <taxon>Bacteroidota</taxon>
        <taxon>Cytophagia</taxon>
        <taxon>Cytophagales</taxon>
        <taxon>Hymenobacteraceae</taxon>
        <taxon>Hymenobacter</taxon>
    </lineage>
</organism>
<evidence type="ECO:0000313" key="3">
    <source>
        <dbReference type="Proteomes" id="UP000830401"/>
    </source>
</evidence>
<dbReference type="EMBL" id="CP095061">
    <property type="protein sequence ID" value="UOQ67153.1"/>
    <property type="molecule type" value="Genomic_DNA"/>
</dbReference>
<dbReference type="PROSITE" id="PS50853">
    <property type="entry name" value="FN3"/>
    <property type="match status" value="1"/>
</dbReference>
<dbReference type="Pfam" id="PF18962">
    <property type="entry name" value="Por_Secre_tail"/>
    <property type="match status" value="1"/>
</dbReference>
<dbReference type="Proteomes" id="UP000830401">
    <property type="component" value="Chromosome"/>
</dbReference>
<feature type="domain" description="Fibronectin type-III" evidence="1">
    <location>
        <begin position="135"/>
        <end position="222"/>
    </location>
</feature>
<dbReference type="SUPFAM" id="SSF49265">
    <property type="entry name" value="Fibronectin type III"/>
    <property type="match status" value="1"/>
</dbReference>
<dbReference type="Gene3D" id="2.60.40.10">
    <property type="entry name" value="Immunoglobulins"/>
    <property type="match status" value="1"/>
</dbReference>
<accession>A0ABY4G8E4</accession>
<proteinExistence type="predicted"/>
<keyword evidence="3" id="KW-1185">Reference proteome</keyword>
<dbReference type="CDD" id="cd00063">
    <property type="entry name" value="FN3"/>
    <property type="match status" value="1"/>
</dbReference>
<dbReference type="RefSeq" id="WP_245122231.1">
    <property type="nucleotide sequence ID" value="NZ_CP095061.1"/>
</dbReference>
<gene>
    <name evidence="2" type="ORF">MUN86_04415</name>
</gene>